<reference evidence="15 16" key="1">
    <citation type="journal article" date="2015" name="Proc. Natl. Acad. Sci. U.S.A.">
        <title>The resurrection genome of Boea hygrometrica: A blueprint for survival of dehydration.</title>
        <authorList>
            <person name="Xiao L."/>
            <person name="Yang G."/>
            <person name="Zhang L."/>
            <person name="Yang X."/>
            <person name="Zhao S."/>
            <person name="Ji Z."/>
            <person name="Zhou Q."/>
            <person name="Hu M."/>
            <person name="Wang Y."/>
            <person name="Chen M."/>
            <person name="Xu Y."/>
            <person name="Jin H."/>
            <person name="Xiao X."/>
            <person name="Hu G."/>
            <person name="Bao F."/>
            <person name="Hu Y."/>
            <person name="Wan P."/>
            <person name="Li L."/>
            <person name="Deng X."/>
            <person name="Kuang T."/>
            <person name="Xiang C."/>
            <person name="Zhu J.K."/>
            <person name="Oliver M.J."/>
            <person name="He Y."/>
        </authorList>
    </citation>
    <scope>NUCLEOTIDE SEQUENCE [LARGE SCALE GENOMIC DNA]</scope>
    <source>
        <strain evidence="16">cv. XS01</strain>
    </source>
</reference>
<evidence type="ECO:0000256" key="13">
    <source>
        <dbReference type="SAM" id="Phobius"/>
    </source>
</evidence>
<keyword evidence="10" id="KW-0443">Lipid metabolism</keyword>
<evidence type="ECO:0000256" key="12">
    <source>
        <dbReference type="ARBA" id="ARBA00023160"/>
    </source>
</evidence>
<evidence type="ECO:0000256" key="3">
    <source>
        <dbReference type="ARBA" id="ARBA00009295"/>
    </source>
</evidence>
<evidence type="ECO:0000256" key="7">
    <source>
        <dbReference type="ARBA" id="ARBA00022989"/>
    </source>
</evidence>
<dbReference type="PANTHER" id="PTHR11351:SF31">
    <property type="entry name" value="DESATURASE 1, ISOFORM A-RELATED"/>
    <property type="match status" value="1"/>
</dbReference>
<evidence type="ECO:0000256" key="1">
    <source>
        <dbReference type="ARBA" id="ARBA00004141"/>
    </source>
</evidence>
<gene>
    <name evidence="15" type="ORF">F511_06065</name>
</gene>
<proteinExistence type="inferred from homology"/>
<sequence length="364" mass="41746">MALLASPPPKAEVLSFAPLRNHHIKQAKPNSQTITQKHQHSLHYATAIRYTNNSLIDGVFTRKNRNSKRVRTIFSAASIPVPGNEKRLELWQNFAIGCCSEEEEEHLLGQKVEYFGCGHSWGRCGYAFTMIAAPFTFSWGAFSVAVRILPKWLEYFFAYCGVQALQGNPIDWVSTHRYHHQFCDTEKDPHSPLEGFWFSHMSWLFDTNTIAERCGNPNNVGDLAKQPFYKFLQRTYIVHPIALGALLYALGGFPYIVWGMGVRIVWVYHITWLVNSACHVWGKQAWNTGDLSRNNWWVALLAFGEGWHNNHHAFEYSARHGLEWWQIDTTWYMVRFLEAIGLASDVKLPTANHKQRLASGSVHP</sequence>
<feature type="transmembrane region" description="Helical" evidence="13">
    <location>
        <begin position="236"/>
        <end position="258"/>
    </location>
</feature>
<dbReference type="Pfam" id="PF00487">
    <property type="entry name" value="FA_desaturase"/>
    <property type="match status" value="1"/>
</dbReference>
<comment type="pathway">
    <text evidence="2">Lipid metabolism.</text>
</comment>
<keyword evidence="16" id="KW-1185">Reference proteome</keyword>
<dbReference type="InterPro" id="IPR005804">
    <property type="entry name" value="FA_desaturase_dom"/>
</dbReference>
<keyword evidence="7 13" id="KW-1133">Transmembrane helix</keyword>
<feature type="domain" description="Fatty acid desaturase" evidence="14">
    <location>
        <begin position="149"/>
        <end position="334"/>
    </location>
</feature>
<name>A0A2Z7D8N7_9LAMI</name>
<keyword evidence="4" id="KW-0444">Lipid biosynthesis</keyword>
<evidence type="ECO:0000256" key="6">
    <source>
        <dbReference type="ARBA" id="ARBA00022832"/>
    </source>
</evidence>
<evidence type="ECO:0000259" key="14">
    <source>
        <dbReference type="Pfam" id="PF00487"/>
    </source>
</evidence>
<dbReference type="GO" id="GO:0005789">
    <property type="term" value="C:endoplasmic reticulum membrane"/>
    <property type="evidence" value="ECO:0007669"/>
    <property type="project" value="TreeGrafter"/>
</dbReference>
<dbReference type="GO" id="GO:0042761">
    <property type="term" value="P:very long-chain fatty acid biosynthetic process"/>
    <property type="evidence" value="ECO:0007669"/>
    <property type="project" value="TreeGrafter"/>
</dbReference>
<protein>
    <submittedName>
        <fullName evidence="15">Delta 9 desaturase</fullName>
    </submittedName>
</protein>
<evidence type="ECO:0000313" key="15">
    <source>
        <dbReference type="EMBL" id="KZV56048.1"/>
    </source>
</evidence>
<evidence type="ECO:0000256" key="11">
    <source>
        <dbReference type="ARBA" id="ARBA00023136"/>
    </source>
</evidence>
<keyword evidence="11 13" id="KW-0472">Membrane</keyword>
<dbReference type="PANTHER" id="PTHR11351">
    <property type="entry name" value="ACYL-COA DESATURASE"/>
    <property type="match status" value="1"/>
</dbReference>
<keyword evidence="12" id="KW-0275">Fatty acid biosynthesis</keyword>
<keyword evidence="9" id="KW-0408">Iron</keyword>
<dbReference type="InterPro" id="IPR015876">
    <property type="entry name" value="Acyl-CoA_DS"/>
</dbReference>
<evidence type="ECO:0000256" key="4">
    <source>
        <dbReference type="ARBA" id="ARBA00022516"/>
    </source>
</evidence>
<comment type="similarity">
    <text evidence="3">Belongs to the fatty acid desaturase type 1 family.</text>
</comment>
<dbReference type="CDD" id="cd03505">
    <property type="entry name" value="Delta9-FADS-like"/>
    <property type="match status" value="1"/>
</dbReference>
<evidence type="ECO:0000256" key="8">
    <source>
        <dbReference type="ARBA" id="ARBA00023002"/>
    </source>
</evidence>
<dbReference type="Proteomes" id="UP000250235">
    <property type="component" value="Unassembled WGS sequence"/>
</dbReference>
<keyword evidence="8" id="KW-0560">Oxidoreductase</keyword>
<keyword evidence="6" id="KW-0276">Fatty acid metabolism</keyword>
<dbReference type="AlphaFoldDB" id="A0A2Z7D8N7"/>
<keyword evidence="5 13" id="KW-0812">Transmembrane</keyword>
<evidence type="ECO:0000256" key="9">
    <source>
        <dbReference type="ARBA" id="ARBA00023004"/>
    </source>
</evidence>
<evidence type="ECO:0000256" key="2">
    <source>
        <dbReference type="ARBA" id="ARBA00005189"/>
    </source>
</evidence>
<dbReference type="OrthoDB" id="10260134at2759"/>
<evidence type="ECO:0000256" key="10">
    <source>
        <dbReference type="ARBA" id="ARBA00023098"/>
    </source>
</evidence>
<evidence type="ECO:0000256" key="5">
    <source>
        <dbReference type="ARBA" id="ARBA00022692"/>
    </source>
</evidence>
<dbReference type="EMBL" id="KQ988415">
    <property type="protein sequence ID" value="KZV56048.1"/>
    <property type="molecule type" value="Genomic_DNA"/>
</dbReference>
<dbReference type="GO" id="GO:0016717">
    <property type="term" value="F:oxidoreductase activity, acting on paired donors, with oxidation of a pair of donors resulting in the reduction of molecular oxygen to two molecules of water"/>
    <property type="evidence" value="ECO:0007669"/>
    <property type="project" value="InterPro"/>
</dbReference>
<organism evidence="15 16">
    <name type="scientific">Dorcoceras hygrometricum</name>
    <dbReference type="NCBI Taxonomy" id="472368"/>
    <lineage>
        <taxon>Eukaryota</taxon>
        <taxon>Viridiplantae</taxon>
        <taxon>Streptophyta</taxon>
        <taxon>Embryophyta</taxon>
        <taxon>Tracheophyta</taxon>
        <taxon>Spermatophyta</taxon>
        <taxon>Magnoliopsida</taxon>
        <taxon>eudicotyledons</taxon>
        <taxon>Gunneridae</taxon>
        <taxon>Pentapetalae</taxon>
        <taxon>asterids</taxon>
        <taxon>lamiids</taxon>
        <taxon>Lamiales</taxon>
        <taxon>Gesneriaceae</taxon>
        <taxon>Didymocarpoideae</taxon>
        <taxon>Trichosporeae</taxon>
        <taxon>Loxocarpinae</taxon>
        <taxon>Dorcoceras</taxon>
    </lineage>
</organism>
<comment type="subcellular location">
    <subcellularLocation>
        <location evidence="1">Membrane</location>
        <topology evidence="1">Multi-pass membrane protein</topology>
    </subcellularLocation>
</comment>
<evidence type="ECO:0000313" key="16">
    <source>
        <dbReference type="Proteomes" id="UP000250235"/>
    </source>
</evidence>
<accession>A0A2Z7D8N7</accession>